<reference evidence="7 8" key="1">
    <citation type="journal article" date="2020" name="ISME J.">
        <title>Uncovering the hidden diversity of litter-decomposition mechanisms in mushroom-forming fungi.</title>
        <authorList>
            <person name="Floudas D."/>
            <person name="Bentzer J."/>
            <person name="Ahren D."/>
            <person name="Johansson T."/>
            <person name="Persson P."/>
            <person name="Tunlid A."/>
        </authorList>
    </citation>
    <scope>NUCLEOTIDE SEQUENCE [LARGE SCALE GENOMIC DNA]</scope>
    <source>
        <strain evidence="7 8">CBS 406.79</strain>
    </source>
</reference>
<dbReference type="GO" id="GO:0043124">
    <property type="term" value="P:negative regulation of canonical NF-kappaB signal transduction"/>
    <property type="evidence" value="ECO:0007669"/>
    <property type="project" value="InterPro"/>
</dbReference>
<name>A0A8H5I1T3_9AGAR</name>
<dbReference type="PANTHER" id="PTHR15263:SF1">
    <property type="entry name" value="NF-KAPPA-B INHIBITOR-LIKE PROTEIN 1"/>
    <property type="match status" value="1"/>
</dbReference>
<keyword evidence="2" id="KW-0597">Phosphoprotein</keyword>
<feature type="compositionally biased region" description="Basic residues" evidence="6">
    <location>
        <begin position="17"/>
        <end position="36"/>
    </location>
</feature>
<dbReference type="GO" id="GO:0005634">
    <property type="term" value="C:nucleus"/>
    <property type="evidence" value="ECO:0007669"/>
    <property type="project" value="UniProtKB-SubCell"/>
</dbReference>
<protein>
    <submittedName>
        <fullName evidence="7">Uncharacterized protein</fullName>
    </submittedName>
</protein>
<keyword evidence="5" id="KW-0539">Nucleus</keyword>
<dbReference type="Proteomes" id="UP000518752">
    <property type="component" value="Unassembled WGS sequence"/>
</dbReference>
<evidence type="ECO:0000256" key="6">
    <source>
        <dbReference type="SAM" id="MobiDB-lite"/>
    </source>
</evidence>
<evidence type="ECO:0000313" key="7">
    <source>
        <dbReference type="EMBL" id="KAF5393210.1"/>
    </source>
</evidence>
<evidence type="ECO:0000256" key="4">
    <source>
        <dbReference type="ARBA" id="ARBA00023043"/>
    </source>
</evidence>
<sequence>MPKLHLKLTPEEEAARRLRKKEKKEAKRHSKRRRTQVHNDDEDNAEFIGPSSYKPDYKALRAQIEEEKFREKMAMAFEDDERMDSIEARLNTFAHVPMHWGGGTGNKRKINYEEDEFLTMDPMSMSEEEYVEWIRMGMYRKTHAQEIADKEQKKAERAAKRARDKAIQAETGRLEKLAAAERSARERAKESRTFEQLRTEYDRRWKVLLEARPADSDVETALIGFDDIPWPMLLSTHRSKTKSASPSNVQTNLSLEDFTRDAISSFLFTSLTVPLASTSKDTSADVEAEVNAQKVRKERLREAFLRFHPDKFEGRLMPRVKPSERTQVREALGIVVRVLNDLMGEG</sequence>
<evidence type="ECO:0000256" key="1">
    <source>
        <dbReference type="ARBA" id="ARBA00004123"/>
    </source>
</evidence>
<dbReference type="InterPro" id="IPR038753">
    <property type="entry name" value="NFKBIL1"/>
</dbReference>
<keyword evidence="4" id="KW-0040">ANK repeat</keyword>
<accession>A0A8H5I1T3</accession>
<organism evidence="7 8">
    <name type="scientific">Collybiopsis confluens</name>
    <dbReference type="NCBI Taxonomy" id="2823264"/>
    <lineage>
        <taxon>Eukaryota</taxon>
        <taxon>Fungi</taxon>
        <taxon>Dikarya</taxon>
        <taxon>Basidiomycota</taxon>
        <taxon>Agaricomycotina</taxon>
        <taxon>Agaricomycetes</taxon>
        <taxon>Agaricomycetidae</taxon>
        <taxon>Agaricales</taxon>
        <taxon>Marasmiineae</taxon>
        <taxon>Omphalotaceae</taxon>
        <taxon>Collybiopsis</taxon>
    </lineage>
</organism>
<dbReference type="AlphaFoldDB" id="A0A8H5I1T3"/>
<feature type="region of interest" description="Disordered" evidence="6">
    <location>
        <begin position="1"/>
        <end position="52"/>
    </location>
</feature>
<evidence type="ECO:0000256" key="3">
    <source>
        <dbReference type="ARBA" id="ARBA00022737"/>
    </source>
</evidence>
<dbReference type="PANTHER" id="PTHR15263">
    <property type="entry name" value="I-KAPPA-B-LIKE PROTEIN IKBL"/>
    <property type="match status" value="1"/>
</dbReference>
<dbReference type="EMBL" id="JAACJN010000002">
    <property type="protein sequence ID" value="KAF5393210.1"/>
    <property type="molecule type" value="Genomic_DNA"/>
</dbReference>
<dbReference type="OrthoDB" id="412109at2759"/>
<proteinExistence type="predicted"/>
<evidence type="ECO:0000313" key="8">
    <source>
        <dbReference type="Proteomes" id="UP000518752"/>
    </source>
</evidence>
<keyword evidence="3" id="KW-0677">Repeat</keyword>
<comment type="subcellular location">
    <subcellularLocation>
        <location evidence="1">Nucleus</location>
    </subcellularLocation>
</comment>
<comment type="caution">
    <text evidence="7">The sequence shown here is derived from an EMBL/GenBank/DDBJ whole genome shotgun (WGS) entry which is preliminary data.</text>
</comment>
<evidence type="ECO:0000256" key="2">
    <source>
        <dbReference type="ARBA" id="ARBA00022553"/>
    </source>
</evidence>
<keyword evidence="8" id="KW-1185">Reference proteome</keyword>
<gene>
    <name evidence="7" type="ORF">D9757_000514</name>
</gene>
<evidence type="ECO:0000256" key="5">
    <source>
        <dbReference type="ARBA" id="ARBA00023242"/>
    </source>
</evidence>